<protein>
    <submittedName>
        <fullName evidence="2">Uncharacterized protein</fullName>
    </submittedName>
</protein>
<evidence type="ECO:0000313" key="2">
    <source>
        <dbReference type="EMBL" id="OBY52850.1"/>
    </source>
</evidence>
<organism evidence="2 3">
    <name type="scientific">Aggregatibacter aphrophilus</name>
    <name type="common">Haemophilus aphrophilus</name>
    <dbReference type="NCBI Taxonomy" id="732"/>
    <lineage>
        <taxon>Bacteria</taxon>
        <taxon>Pseudomonadati</taxon>
        <taxon>Pseudomonadota</taxon>
        <taxon>Gammaproteobacteria</taxon>
        <taxon>Pasteurellales</taxon>
        <taxon>Pasteurellaceae</taxon>
        <taxon>Aggregatibacter</taxon>
    </lineage>
</organism>
<proteinExistence type="predicted"/>
<feature type="transmembrane region" description="Helical" evidence="1">
    <location>
        <begin position="109"/>
        <end position="128"/>
    </location>
</feature>
<dbReference type="AlphaFoldDB" id="A0AAP7GXR2"/>
<name>A0AAP7GXR2_AGGAP</name>
<feature type="transmembrane region" description="Helical" evidence="1">
    <location>
        <begin position="134"/>
        <end position="155"/>
    </location>
</feature>
<reference evidence="2 3" key="1">
    <citation type="submission" date="2016-06" db="EMBL/GenBank/DDBJ databases">
        <title>Simultaneous identification of Haemophilus influenzae and Haemophilus haemolyticus using TaqMan real-time PCR.</title>
        <authorList>
            <person name="Price E.P."/>
            <person name="Sarovich D.S."/>
            <person name="Harris T."/>
            <person name="Spargo J.C."/>
            <person name="Nosworthy E."/>
            <person name="Beissbarth J."/>
            <person name="Smith-Vaughan H."/>
        </authorList>
    </citation>
    <scope>NUCLEOTIDE SEQUENCE [LARGE SCALE GENOMIC DNA]</scope>
    <source>
        <strain evidence="2 3">ATCC 7901</strain>
    </source>
</reference>
<feature type="transmembrane region" description="Helical" evidence="1">
    <location>
        <begin position="28"/>
        <end position="48"/>
    </location>
</feature>
<feature type="transmembrane region" description="Helical" evidence="1">
    <location>
        <begin position="78"/>
        <end position="97"/>
    </location>
</feature>
<gene>
    <name evidence="2" type="ORF">BBB52_05830</name>
</gene>
<dbReference type="EMBL" id="MAQE01000012">
    <property type="protein sequence ID" value="OBY52850.1"/>
    <property type="molecule type" value="Genomic_DNA"/>
</dbReference>
<keyword evidence="1" id="KW-0472">Membrane</keyword>
<keyword evidence="1" id="KW-0812">Transmembrane</keyword>
<evidence type="ECO:0000313" key="3">
    <source>
        <dbReference type="Proteomes" id="UP000092746"/>
    </source>
</evidence>
<keyword evidence="1" id="KW-1133">Transmembrane helix</keyword>
<feature type="transmembrane region" description="Helical" evidence="1">
    <location>
        <begin position="6"/>
        <end position="21"/>
    </location>
</feature>
<sequence length="178" mass="21172">MHEVFSSSFMIILSIVIIVIFHKNKGRLINISIYSSFLLISIQCFFWFKLVRFNIPSDIFTNSEFYNVREILIDFQGYLFWLAMCSLIFLSVVLAHYKRLCGDDKLKFFLLSSFQVSIFMTTVNFSFINPMFKLIFNMLYLILPLYVLHEVSKFIGKIRFGNIKRIIKLINRLEEKNK</sequence>
<evidence type="ECO:0000256" key="1">
    <source>
        <dbReference type="SAM" id="Phobius"/>
    </source>
</evidence>
<comment type="caution">
    <text evidence="2">The sequence shown here is derived from an EMBL/GenBank/DDBJ whole genome shotgun (WGS) entry which is preliminary data.</text>
</comment>
<dbReference type="RefSeq" id="WP_065295277.1">
    <property type="nucleotide sequence ID" value="NZ_MAQE01000012.1"/>
</dbReference>
<dbReference type="Proteomes" id="UP000092746">
    <property type="component" value="Unassembled WGS sequence"/>
</dbReference>
<accession>A0AAP7GXR2</accession>